<organism evidence="1 2">
    <name type="scientific">Erwinia phage vB_EamM_Stratton</name>
    <dbReference type="NCBI Taxonomy" id="1883378"/>
    <lineage>
        <taxon>Viruses</taxon>
        <taxon>Duplodnaviria</taxon>
        <taxon>Heunggongvirae</taxon>
        <taxon>Uroviricota</taxon>
        <taxon>Caudoviricetes</taxon>
        <taxon>Chimalliviridae</taxon>
        <taxon>Erskinevirus</taxon>
        <taxon>Erskinevirus EaH2</taxon>
    </lineage>
</organism>
<reference evidence="2" key="1">
    <citation type="submission" date="2016-06" db="EMBL/GenBank/DDBJ databases">
        <authorList>
            <person name="Berg J.A."/>
            <person name="Stratton M.L."/>
            <person name="Esplin I.D."/>
            <person name="Jensen G.L."/>
            <person name="Merrill B.D."/>
            <person name="Breakwell D.P."/>
            <person name="Hope S."/>
            <person name="Grose J.H."/>
        </authorList>
    </citation>
    <scope>NUCLEOTIDE SEQUENCE [LARGE SCALE GENOMIC DNA]</scope>
</reference>
<evidence type="ECO:0000313" key="2">
    <source>
        <dbReference type="Proteomes" id="UP000221949"/>
    </source>
</evidence>
<accession>A0A1B2IHC7</accession>
<dbReference type="EMBL" id="KX397373">
    <property type="protein sequence ID" value="ANZ50625.1"/>
    <property type="molecule type" value="Genomic_DNA"/>
</dbReference>
<protein>
    <submittedName>
        <fullName evidence="1">Uncharacterized protein</fullName>
    </submittedName>
</protein>
<proteinExistence type="predicted"/>
<sequence>MLGDLRVAYFLFISPGTIMELIIADRAGKTVERYRVIYCSQALDDVMHFVAYPDGYVIPISREIRECKVPLTATILALNIATQESRRFEIGQYKLLN</sequence>
<evidence type="ECO:0000313" key="1">
    <source>
        <dbReference type="EMBL" id="ANZ50625.1"/>
    </source>
</evidence>
<dbReference type="Proteomes" id="UP000221949">
    <property type="component" value="Segment"/>
</dbReference>
<gene>
    <name evidence="1" type="ORF">STRATTON_200</name>
</gene>
<name>A0A1B2IHC7_9CAUD</name>